<name>A0ACC0GCF8_9ERIC</name>
<reference evidence="1 2" key="1">
    <citation type="journal article" date="2022" name="Plant J.">
        <title>Chromosome-level genome of Camellia lanceoleosa provides a valuable resource for understanding genome evolution and self-incompatibility.</title>
        <authorList>
            <person name="Gong W."/>
            <person name="Xiao S."/>
            <person name="Wang L."/>
            <person name="Liao Z."/>
            <person name="Chang Y."/>
            <person name="Mo W."/>
            <person name="Hu G."/>
            <person name="Li W."/>
            <person name="Zhao G."/>
            <person name="Zhu H."/>
            <person name="Hu X."/>
            <person name="Ji K."/>
            <person name="Xiang X."/>
            <person name="Song Q."/>
            <person name="Yuan D."/>
            <person name="Jin S."/>
            <person name="Zhang L."/>
        </authorList>
    </citation>
    <scope>NUCLEOTIDE SEQUENCE [LARGE SCALE GENOMIC DNA]</scope>
    <source>
        <strain evidence="1">SQ_2022a</strain>
    </source>
</reference>
<accession>A0ACC0GCF8</accession>
<dbReference type="Proteomes" id="UP001060215">
    <property type="component" value="Chromosome 10"/>
</dbReference>
<dbReference type="EMBL" id="CM045767">
    <property type="protein sequence ID" value="KAI7998519.1"/>
    <property type="molecule type" value="Genomic_DNA"/>
</dbReference>
<evidence type="ECO:0000313" key="1">
    <source>
        <dbReference type="EMBL" id="KAI7998519.1"/>
    </source>
</evidence>
<evidence type="ECO:0000313" key="2">
    <source>
        <dbReference type="Proteomes" id="UP001060215"/>
    </source>
</evidence>
<organism evidence="1 2">
    <name type="scientific">Camellia lanceoleosa</name>
    <dbReference type="NCBI Taxonomy" id="1840588"/>
    <lineage>
        <taxon>Eukaryota</taxon>
        <taxon>Viridiplantae</taxon>
        <taxon>Streptophyta</taxon>
        <taxon>Embryophyta</taxon>
        <taxon>Tracheophyta</taxon>
        <taxon>Spermatophyta</taxon>
        <taxon>Magnoliopsida</taxon>
        <taxon>eudicotyledons</taxon>
        <taxon>Gunneridae</taxon>
        <taxon>Pentapetalae</taxon>
        <taxon>asterids</taxon>
        <taxon>Ericales</taxon>
        <taxon>Theaceae</taxon>
        <taxon>Camellia</taxon>
    </lineage>
</organism>
<keyword evidence="2" id="KW-1185">Reference proteome</keyword>
<protein>
    <submittedName>
        <fullName evidence="1">Protein SIEVE ELEMENT OCCLUSION B</fullName>
    </submittedName>
</protein>
<proteinExistence type="predicted"/>
<gene>
    <name evidence="1" type="ORF">LOK49_LG10G00271</name>
</gene>
<sequence length="691" mass="79697">MDSATIPADSMMQQTRSNIQMFSRSYEKEMIKQIQNSHSPDGREFDVKVLLYPIEDIFHHYTPSDILGLGLANVTRSQSHALDDNTLERSIRGVVELLADPINKISSKISSNCLSGSDAHTTTLELFKILSSYSWDAKVVIALAAFSIQWGDSWMQYQRRPQFMTRLAQYLLNQAHSLKPTFEALTDLIKAMMDVTKYIVEFKELPPEHITSNMLEIVNPSFIYWTIRSIVTCASQIVNITIRRPEYIASTKEANELSSLAHVVSNIHSHLQKQLTLCNQHVAFQKLVRLFEETHIDNINILKALVSAKEDQFPLFDGSTKRKVSMDVLRNKNVLLLISDLDLSNEEHFIVDQIYTESKQQPTTLESQYEVVWFPVMDRTTPWKDEKRQKFEAIQASISWYSVYHPLMLDPVVIKYIKEVWHFNKKALLVVLDPQGKVVNPNAIHMCRIWGNMAFPFTSLKEKELWKETPLTIELLADTIDQSILNWIVDEKYICLYGGDDLEWIQRFTKTAQAVAAAAHIQLEMLYVGKSKTRGTVQKIRDTILLEKLSHVLSDPTLVWFFWVRLESMWHSKRQHGKSVENDPIMQEIMTILSFDGNDQPWAVISRGRAEMTEAKGDTMLQSLAKFEEWKDHAKKVGFVNALSDKLYELHTPEHCNHMILSGTTENILERVVCVECGRPMEKFIMYRCCN</sequence>
<comment type="caution">
    <text evidence="1">The sequence shown here is derived from an EMBL/GenBank/DDBJ whole genome shotgun (WGS) entry which is preliminary data.</text>
</comment>